<reference evidence="5" key="1">
    <citation type="journal article" date="2020" name="Biotechnol. Biofuels">
        <title>New insights from the biogas microbiome by comprehensive genome-resolved metagenomics of nearly 1600 species originating from multiple anaerobic digesters.</title>
        <authorList>
            <person name="Campanaro S."/>
            <person name="Treu L."/>
            <person name="Rodriguez-R L.M."/>
            <person name="Kovalovszki A."/>
            <person name="Ziels R.M."/>
            <person name="Maus I."/>
            <person name="Zhu X."/>
            <person name="Kougias P.G."/>
            <person name="Basile A."/>
            <person name="Luo G."/>
            <person name="Schluter A."/>
            <person name="Konstantinidis K.T."/>
            <person name="Angelidaki I."/>
        </authorList>
    </citation>
    <scope>NUCLEOTIDE SEQUENCE</scope>
    <source>
        <strain evidence="5">AS01afH2WH_6</strain>
    </source>
</reference>
<name>A0A971IB75_9BIFI</name>
<evidence type="ECO:0000256" key="1">
    <source>
        <dbReference type="ARBA" id="ARBA00023015"/>
    </source>
</evidence>
<keyword evidence="3" id="KW-0804">Transcription</keyword>
<comment type="caution">
    <text evidence="5">The sequence shown here is derived from an EMBL/GenBank/DDBJ whole genome shotgun (WGS) entry which is preliminary data.</text>
</comment>
<dbReference type="AlphaFoldDB" id="A0A971IB75"/>
<dbReference type="Gene3D" id="3.40.50.2300">
    <property type="match status" value="2"/>
</dbReference>
<proteinExistence type="predicted"/>
<dbReference type="InterPro" id="IPR010982">
    <property type="entry name" value="Lambda_DNA-bd_dom_sf"/>
</dbReference>
<dbReference type="SUPFAM" id="SSF53822">
    <property type="entry name" value="Periplasmic binding protein-like I"/>
    <property type="match status" value="1"/>
</dbReference>
<dbReference type="PANTHER" id="PTHR30146:SF138">
    <property type="entry name" value="TRANSCRIPTIONAL REGULATORY PROTEIN"/>
    <property type="match status" value="1"/>
</dbReference>
<feature type="domain" description="HTH lacI-type" evidence="4">
    <location>
        <begin position="14"/>
        <end position="69"/>
    </location>
</feature>
<dbReference type="SUPFAM" id="SSF47413">
    <property type="entry name" value="lambda repressor-like DNA-binding domains"/>
    <property type="match status" value="1"/>
</dbReference>
<dbReference type="EMBL" id="JAAXZR010000006">
    <property type="protein sequence ID" value="NLT78920.1"/>
    <property type="molecule type" value="Genomic_DNA"/>
</dbReference>
<accession>A0A971IB75</accession>
<dbReference type="Pfam" id="PF13377">
    <property type="entry name" value="Peripla_BP_3"/>
    <property type="match status" value="1"/>
</dbReference>
<evidence type="ECO:0000313" key="6">
    <source>
        <dbReference type="Proteomes" id="UP000767327"/>
    </source>
</evidence>
<keyword evidence="2" id="KW-0238">DNA-binding</keyword>
<protein>
    <submittedName>
        <fullName evidence="5">LacI family transcriptional regulator</fullName>
    </submittedName>
</protein>
<dbReference type="InterPro" id="IPR000843">
    <property type="entry name" value="HTH_LacI"/>
</dbReference>
<dbReference type="GO" id="GO:0000976">
    <property type="term" value="F:transcription cis-regulatory region binding"/>
    <property type="evidence" value="ECO:0007669"/>
    <property type="project" value="TreeGrafter"/>
</dbReference>
<evidence type="ECO:0000259" key="4">
    <source>
        <dbReference type="PROSITE" id="PS50932"/>
    </source>
</evidence>
<dbReference type="Gene3D" id="1.10.260.40">
    <property type="entry name" value="lambda repressor-like DNA-binding domains"/>
    <property type="match status" value="1"/>
</dbReference>
<keyword evidence="1" id="KW-0805">Transcription regulation</keyword>
<sequence>MSSKSERGSIGEKKTIAQVAALAHVSVSTVSLAFREHGPISDRMRSHVLQVADDIGYTGPDPIAHSLKSGSMGIVGVAIAEQVVHAFDNPITTETMNGLSAVLDDNGYSILLLQGGASVDQRTIKRLSAVPLDALIFMSRGEPFVDLLRLARTHHIPMVGVEGPYADDVSVVEISDREGMGELADHVQGMGHRHVGVLMRTTRLGYSGPPGPLLPIAAGLRDIGNVTIRGRLEAVAERFPDAVRVEAAARDVNAGEMAARALLSSDPRVTVVMAQNDLLAVGALRAAEALGLRVPEDLSVTGFDGLRLSWMTRSLTTMRQPLEERGRSAGKLASQLISNPQNIQRVKFDTVFVPGDTLAAPRLA</sequence>
<dbReference type="RefSeq" id="WP_273172346.1">
    <property type="nucleotide sequence ID" value="NZ_JAAXZR010000006.1"/>
</dbReference>
<reference evidence="5" key="2">
    <citation type="submission" date="2020-01" db="EMBL/GenBank/DDBJ databases">
        <authorList>
            <person name="Campanaro S."/>
        </authorList>
    </citation>
    <scope>NUCLEOTIDE SEQUENCE</scope>
    <source>
        <strain evidence="5">AS01afH2WH_6</strain>
    </source>
</reference>
<dbReference type="SMART" id="SM00354">
    <property type="entry name" value="HTH_LACI"/>
    <property type="match status" value="1"/>
</dbReference>
<gene>
    <name evidence="5" type="ORF">GXW98_01355</name>
</gene>
<dbReference type="Pfam" id="PF00356">
    <property type="entry name" value="LacI"/>
    <property type="match status" value="1"/>
</dbReference>
<dbReference type="PANTHER" id="PTHR30146">
    <property type="entry name" value="LACI-RELATED TRANSCRIPTIONAL REPRESSOR"/>
    <property type="match status" value="1"/>
</dbReference>
<evidence type="ECO:0000256" key="3">
    <source>
        <dbReference type="ARBA" id="ARBA00023163"/>
    </source>
</evidence>
<dbReference type="PROSITE" id="PS50932">
    <property type="entry name" value="HTH_LACI_2"/>
    <property type="match status" value="1"/>
</dbReference>
<dbReference type="Proteomes" id="UP000767327">
    <property type="component" value="Unassembled WGS sequence"/>
</dbReference>
<dbReference type="InterPro" id="IPR028082">
    <property type="entry name" value="Peripla_BP_I"/>
</dbReference>
<organism evidence="5 6">
    <name type="scientific">Bifidobacterium crudilactis</name>
    <dbReference type="NCBI Taxonomy" id="327277"/>
    <lineage>
        <taxon>Bacteria</taxon>
        <taxon>Bacillati</taxon>
        <taxon>Actinomycetota</taxon>
        <taxon>Actinomycetes</taxon>
        <taxon>Bifidobacteriales</taxon>
        <taxon>Bifidobacteriaceae</taxon>
        <taxon>Bifidobacterium</taxon>
    </lineage>
</organism>
<dbReference type="GO" id="GO:0003700">
    <property type="term" value="F:DNA-binding transcription factor activity"/>
    <property type="evidence" value="ECO:0007669"/>
    <property type="project" value="TreeGrafter"/>
</dbReference>
<evidence type="ECO:0000256" key="2">
    <source>
        <dbReference type="ARBA" id="ARBA00023125"/>
    </source>
</evidence>
<evidence type="ECO:0000313" key="5">
    <source>
        <dbReference type="EMBL" id="NLT78920.1"/>
    </source>
</evidence>
<dbReference type="CDD" id="cd01392">
    <property type="entry name" value="HTH_LacI"/>
    <property type="match status" value="1"/>
</dbReference>
<dbReference type="InterPro" id="IPR046335">
    <property type="entry name" value="LacI/GalR-like_sensor"/>
</dbReference>